<name>A0A2N7UB05_9GAMM</name>
<feature type="domain" description="PIN" evidence="1">
    <location>
        <begin position="2"/>
        <end position="126"/>
    </location>
</feature>
<evidence type="ECO:0000259" key="1">
    <source>
        <dbReference type="Pfam" id="PF01850"/>
    </source>
</evidence>
<dbReference type="Pfam" id="PF01850">
    <property type="entry name" value="PIN"/>
    <property type="match status" value="1"/>
</dbReference>
<protein>
    <submittedName>
        <fullName evidence="2">VapC toxin family PIN domain ribonuclease</fullName>
    </submittedName>
</protein>
<dbReference type="PANTHER" id="PTHR36173">
    <property type="entry name" value="RIBONUCLEASE VAPC16-RELATED"/>
    <property type="match status" value="1"/>
</dbReference>
<dbReference type="Proteomes" id="UP000235803">
    <property type="component" value="Unassembled WGS sequence"/>
</dbReference>
<sequence length="133" mass="14958">MIVLDTHALLWWVSGDSQLSRRALEAVERELQADDGEILVSAISAWEIALLVDKGWLSLSMSIDDWLDTVQEIDGVHFVAVDPATAVASTRLPGEFHKDPADRMIVALTRRFNAELVTADEKMTAYRHVRTIW</sequence>
<dbReference type="InterPro" id="IPR052919">
    <property type="entry name" value="TA_system_RNase"/>
</dbReference>
<reference evidence="2 3" key="1">
    <citation type="submission" date="2018-01" db="EMBL/GenBank/DDBJ databases">
        <title>Halomonas endophytica sp. nov., isolated from storage liquid in the stems of Populus euphratica.</title>
        <authorList>
            <person name="Chen C."/>
        </authorList>
    </citation>
    <scope>NUCLEOTIDE SEQUENCE [LARGE SCALE GENOMIC DNA]</scope>
    <source>
        <strain evidence="2 3">MC28</strain>
    </source>
</reference>
<dbReference type="EMBL" id="PNRF01000006">
    <property type="protein sequence ID" value="PMR77626.1"/>
    <property type="molecule type" value="Genomic_DNA"/>
</dbReference>
<dbReference type="CDD" id="cd09872">
    <property type="entry name" value="PIN_Sll0205-like"/>
    <property type="match status" value="1"/>
</dbReference>
<organism evidence="2 3">
    <name type="scientific">Billgrantia endophytica</name>
    <dbReference type="NCBI Taxonomy" id="2033802"/>
    <lineage>
        <taxon>Bacteria</taxon>
        <taxon>Pseudomonadati</taxon>
        <taxon>Pseudomonadota</taxon>
        <taxon>Gammaproteobacteria</taxon>
        <taxon>Oceanospirillales</taxon>
        <taxon>Halomonadaceae</taxon>
        <taxon>Billgrantia</taxon>
    </lineage>
</organism>
<keyword evidence="3" id="KW-1185">Reference proteome</keyword>
<dbReference type="InterPro" id="IPR029060">
    <property type="entry name" value="PIN-like_dom_sf"/>
</dbReference>
<dbReference type="RefSeq" id="WP_102651698.1">
    <property type="nucleotide sequence ID" value="NZ_PNRF01000006.1"/>
</dbReference>
<dbReference type="Gene3D" id="3.40.50.1010">
    <property type="entry name" value="5'-nuclease"/>
    <property type="match status" value="1"/>
</dbReference>
<evidence type="ECO:0000313" key="2">
    <source>
        <dbReference type="EMBL" id="PMR77626.1"/>
    </source>
</evidence>
<dbReference type="OrthoDB" id="9798990at2"/>
<dbReference type="PANTHER" id="PTHR36173:SF1">
    <property type="entry name" value="RIBONUCLEASE VAPC22"/>
    <property type="match status" value="1"/>
</dbReference>
<comment type="caution">
    <text evidence="2">The sequence shown here is derived from an EMBL/GenBank/DDBJ whole genome shotgun (WGS) entry which is preliminary data.</text>
</comment>
<dbReference type="SUPFAM" id="SSF88723">
    <property type="entry name" value="PIN domain-like"/>
    <property type="match status" value="1"/>
</dbReference>
<evidence type="ECO:0000313" key="3">
    <source>
        <dbReference type="Proteomes" id="UP000235803"/>
    </source>
</evidence>
<dbReference type="InterPro" id="IPR041705">
    <property type="entry name" value="PIN_Sll0205"/>
</dbReference>
<accession>A0A2N7UB05</accession>
<gene>
    <name evidence="2" type="ORF">C1H69_01720</name>
</gene>
<dbReference type="AlphaFoldDB" id="A0A2N7UB05"/>
<proteinExistence type="predicted"/>
<dbReference type="InterPro" id="IPR002716">
    <property type="entry name" value="PIN_dom"/>
</dbReference>